<evidence type="ECO:0000259" key="14">
    <source>
        <dbReference type="SMART" id="SM00388"/>
    </source>
</evidence>
<dbReference type="Proteomes" id="UP000270291">
    <property type="component" value="Unassembled WGS sequence"/>
</dbReference>
<keyword evidence="11" id="KW-1133">Transmembrane helix</keyword>
<proteinExistence type="predicted"/>
<dbReference type="PANTHER" id="PTHR45528:SF1">
    <property type="entry name" value="SENSOR HISTIDINE KINASE CPXA"/>
    <property type="match status" value="1"/>
</dbReference>
<keyword evidence="12" id="KW-0902">Two-component regulatory system</keyword>
<keyword evidence="5" id="KW-0597">Phosphoprotein</keyword>
<evidence type="ECO:0000313" key="16">
    <source>
        <dbReference type="Proteomes" id="UP000270291"/>
    </source>
</evidence>
<name>A0A428JZK9_9BACT</name>
<feature type="domain" description="Signal transduction histidine kinase dimerisation/phosphoacceptor" evidence="14">
    <location>
        <begin position="25"/>
        <end position="92"/>
    </location>
</feature>
<keyword evidence="13" id="KW-0472">Membrane</keyword>
<evidence type="ECO:0000256" key="13">
    <source>
        <dbReference type="ARBA" id="ARBA00023136"/>
    </source>
</evidence>
<keyword evidence="6" id="KW-0808">Transferase</keyword>
<dbReference type="RefSeq" id="WP_125440361.1">
    <property type="nucleotide sequence ID" value="NZ_RWIU01000009.1"/>
</dbReference>
<dbReference type="SMART" id="SM00388">
    <property type="entry name" value="HisKA"/>
    <property type="match status" value="1"/>
</dbReference>
<accession>A0A428JZK9</accession>
<dbReference type="InterPro" id="IPR003661">
    <property type="entry name" value="HisK_dim/P_dom"/>
</dbReference>
<evidence type="ECO:0000256" key="3">
    <source>
        <dbReference type="ARBA" id="ARBA00012438"/>
    </source>
</evidence>
<sequence>MARSINEMARQLARRMAEERQNEQARYELITSLSHDLKSPLTSILGYLDLLQTPSGLTGDTPQHYVATAHRKALLLNSRINRLFEYSQLSTLSERGLLQMVPTLLRQLAGDFVPLFERRGITVELTCTPATVLLPIDHHY</sequence>
<dbReference type="CDD" id="cd00082">
    <property type="entry name" value="HisKA"/>
    <property type="match status" value="1"/>
</dbReference>
<dbReference type="PANTHER" id="PTHR45528">
    <property type="entry name" value="SENSOR HISTIDINE KINASE CPXA"/>
    <property type="match status" value="1"/>
</dbReference>
<reference evidence="15 16" key="1">
    <citation type="submission" date="2018-12" db="EMBL/GenBank/DDBJ databases">
        <authorList>
            <person name="Feng G."/>
            <person name="Zhu H."/>
        </authorList>
    </citation>
    <scope>NUCLEOTIDE SEQUENCE [LARGE SCALE GENOMIC DNA]</scope>
    <source>
        <strain evidence="15 16">LMG 26000</strain>
    </source>
</reference>
<comment type="caution">
    <text evidence="15">The sequence shown here is derived from an EMBL/GenBank/DDBJ whole genome shotgun (WGS) entry which is preliminary data.</text>
</comment>
<dbReference type="OrthoDB" id="9813151at2"/>
<dbReference type="GO" id="GO:0005524">
    <property type="term" value="F:ATP binding"/>
    <property type="evidence" value="ECO:0007669"/>
    <property type="project" value="UniProtKB-KW"/>
</dbReference>
<evidence type="ECO:0000256" key="7">
    <source>
        <dbReference type="ARBA" id="ARBA00022692"/>
    </source>
</evidence>
<evidence type="ECO:0000256" key="11">
    <source>
        <dbReference type="ARBA" id="ARBA00022989"/>
    </source>
</evidence>
<keyword evidence="9 15" id="KW-0418">Kinase</keyword>
<keyword evidence="4" id="KW-1003">Cell membrane</keyword>
<evidence type="ECO:0000256" key="8">
    <source>
        <dbReference type="ARBA" id="ARBA00022741"/>
    </source>
</evidence>
<evidence type="ECO:0000256" key="10">
    <source>
        <dbReference type="ARBA" id="ARBA00022840"/>
    </source>
</evidence>
<comment type="subcellular location">
    <subcellularLocation>
        <location evidence="2">Cell membrane</location>
        <topology evidence="2">Multi-pass membrane protein</topology>
    </subcellularLocation>
</comment>
<evidence type="ECO:0000256" key="2">
    <source>
        <dbReference type="ARBA" id="ARBA00004651"/>
    </source>
</evidence>
<dbReference type="AlphaFoldDB" id="A0A428JZK9"/>
<evidence type="ECO:0000256" key="12">
    <source>
        <dbReference type="ARBA" id="ARBA00023012"/>
    </source>
</evidence>
<dbReference type="InterPro" id="IPR036097">
    <property type="entry name" value="HisK_dim/P_sf"/>
</dbReference>
<dbReference type="EMBL" id="RWIU01000009">
    <property type="protein sequence ID" value="RSK39543.1"/>
    <property type="molecule type" value="Genomic_DNA"/>
</dbReference>
<gene>
    <name evidence="15" type="ORF">EI293_20195</name>
</gene>
<evidence type="ECO:0000256" key="5">
    <source>
        <dbReference type="ARBA" id="ARBA00022553"/>
    </source>
</evidence>
<comment type="catalytic activity">
    <reaction evidence="1">
        <text>ATP + protein L-histidine = ADP + protein N-phospho-L-histidine.</text>
        <dbReference type="EC" id="2.7.13.3"/>
    </reaction>
</comment>
<dbReference type="Gene3D" id="1.10.287.130">
    <property type="match status" value="1"/>
</dbReference>
<keyword evidence="10" id="KW-0067">ATP-binding</keyword>
<dbReference type="GO" id="GO:0000155">
    <property type="term" value="F:phosphorelay sensor kinase activity"/>
    <property type="evidence" value="ECO:0007669"/>
    <property type="project" value="InterPro"/>
</dbReference>
<organism evidence="15 16">
    <name type="scientific">Hymenobacter perfusus</name>
    <dbReference type="NCBI Taxonomy" id="1236770"/>
    <lineage>
        <taxon>Bacteria</taxon>
        <taxon>Pseudomonadati</taxon>
        <taxon>Bacteroidota</taxon>
        <taxon>Cytophagia</taxon>
        <taxon>Cytophagales</taxon>
        <taxon>Hymenobacteraceae</taxon>
        <taxon>Hymenobacter</taxon>
    </lineage>
</organism>
<evidence type="ECO:0000256" key="4">
    <source>
        <dbReference type="ARBA" id="ARBA00022475"/>
    </source>
</evidence>
<evidence type="ECO:0000313" key="15">
    <source>
        <dbReference type="EMBL" id="RSK39543.1"/>
    </source>
</evidence>
<evidence type="ECO:0000256" key="1">
    <source>
        <dbReference type="ARBA" id="ARBA00000085"/>
    </source>
</evidence>
<keyword evidence="8" id="KW-0547">Nucleotide-binding</keyword>
<dbReference type="GO" id="GO:0005886">
    <property type="term" value="C:plasma membrane"/>
    <property type="evidence" value="ECO:0007669"/>
    <property type="project" value="UniProtKB-SubCell"/>
</dbReference>
<keyword evidence="16" id="KW-1185">Reference proteome</keyword>
<dbReference type="SUPFAM" id="SSF47384">
    <property type="entry name" value="Homodimeric domain of signal transducing histidine kinase"/>
    <property type="match status" value="1"/>
</dbReference>
<evidence type="ECO:0000256" key="9">
    <source>
        <dbReference type="ARBA" id="ARBA00022777"/>
    </source>
</evidence>
<dbReference type="Pfam" id="PF00512">
    <property type="entry name" value="HisKA"/>
    <property type="match status" value="1"/>
</dbReference>
<keyword evidence="7" id="KW-0812">Transmembrane</keyword>
<protein>
    <recommendedName>
        <fullName evidence="3">histidine kinase</fullName>
        <ecNumber evidence="3">2.7.13.3</ecNumber>
    </recommendedName>
</protein>
<evidence type="ECO:0000256" key="6">
    <source>
        <dbReference type="ARBA" id="ARBA00022679"/>
    </source>
</evidence>
<dbReference type="EC" id="2.7.13.3" evidence="3"/>
<dbReference type="InterPro" id="IPR050398">
    <property type="entry name" value="HssS/ArlS-like"/>
</dbReference>